<dbReference type="Proteomes" id="UP000076079">
    <property type="component" value="Chromosome"/>
</dbReference>
<organism evidence="1 2">
    <name type="scientific">Luteitalea pratensis</name>
    <dbReference type="NCBI Taxonomy" id="1855912"/>
    <lineage>
        <taxon>Bacteria</taxon>
        <taxon>Pseudomonadati</taxon>
        <taxon>Acidobacteriota</taxon>
        <taxon>Vicinamibacteria</taxon>
        <taxon>Vicinamibacterales</taxon>
        <taxon>Vicinamibacteraceae</taxon>
        <taxon>Luteitalea</taxon>
    </lineage>
</organism>
<evidence type="ECO:0000313" key="1">
    <source>
        <dbReference type="EMBL" id="AMY12846.1"/>
    </source>
</evidence>
<protein>
    <submittedName>
        <fullName evidence="1">Uncharacterized protein</fullName>
    </submittedName>
</protein>
<accession>A0A143PX70</accession>
<reference evidence="2" key="2">
    <citation type="submission" date="2016-04" db="EMBL/GenBank/DDBJ databases">
        <title>First Complete Genome Sequence of a Subdivision 6 Acidobacterium.</title>
        <authorList>
            <person name="Huang S."/>
            <person name="Vieira S."/>
            <person name="Bunk B."/>
            <person name="Riedel T."/>
            <person name="Sproeer C."/>
            <person name="Overmann J."/>
        </authorList>
    </citation>
    <scope>NUCLEOTIDE SEQUENCE [LARGE SCALE GENOMIC DNA]</scope>
    <source>
        <strain evidence="2">DSM 100886 HEG_-6_39</strain>
    </source>
</reference>
<dbReference type="STRING" id="1855912.LuPra_06130"/>
<name>A0A143PX70_LUTPR</name>
<dbReference type="AlphaFoldDB" id="A0A143PX70"/>
<proteinExistence type="predicted"/>
<sequence length="354" mass="38491">MPLLDTLKEWWAREAPHYVVHDLSAAAVQPAGDTGAPCLAGTHYFRLWLAEMRLAQDQAWFTTRHPAVHSLVRLRFGDHDVELPRLSGPMTLPGLDQAHLGAVVHLDHPLTPLLPYNGGIVELSAGLVALEGTRVLGEFVKAIDAVTQVLVQPPLSSALAAVGPVTRAMQTLFGAGAGRQHLGVHLSYAGEQLPQALHAGYLAVIRRDASQLSVHDLSVQQGVLRLRGVPPAGMDYMLFRIERVDERDDWDSLTSIANPFRDALTALSHGNSQIAEAHVRRAMLEAWTSPDLTRADRTRVCNELKRSYQDARNLGLGLERAPTTLADAMAGAVPLAEHAQVQPPTLDALLDLDE</sequence>
<dbReference type="OrthoDB" id="1674647at2"/>
<gene>
    <name evidence="1" type="ORF">LuPra_06130</name>
</gene>
<evidence type="ECO:0000313" key="2">
    <source>
        <dbReference type="Proteomes" id="UP000076079"/>
    </source>
</evidence>
<dbReference type="KEGG" id="abac:LuPra_06130"/>
<dbReference type="RefSeq" id="WP_157899876.1">
    <property type="nucleotide sequence ID" value="NZ_CP015136.1"/>
</dbReference>
<reference evidence="1 2" key="1">
    <citation type="journal article" date="2016" name="Genome Announc.">
        <title>First Complete Genome Sequence of a Subdivision 6 Acidobacterium Strain.</title>
        <authorList>
            <person name="Huang S."/>
            <person name="Vieira S."/>
            <person name="Bunk B."/>
            <person name="Riedel T."/>
            <person name="Sproer C."/>
            <person name="Overmann J."/>
        </authorList>
    </citation>
    <scope>NUCLEOTIDE SEQUENCE [LARGE SCALE GENOMIC DNA]</scope>
    <source>
        <strain evidence="2">DSM 100886 HEG_-6_39</strain>
    </source>
</reference>
<dbReference type="EMBL" id="CP015136">
    <property type="protein sequence ID" value="AMY12846.1"/>
    <property type="molecule type" value="Genomic_DNA"/>
</dbReference>
<keyword evidence="2" id="KW-1185">Reference proteome</keyword>